<accession>A0ACC6UZH4</accession>
<gene>
    <name evidence="1" type="ORF">TU35_002645</name>
</gene>
<comment type="caution">
    <text evidence="1">The sequence shown here is derived from an EMBL/GenBank/DDBJ whole genome shotgun (WGS) entry which is preliminary data.</text>
</comment>
<dbReference type="Proteomes" id="UP000033636">
    <property type="component" value="Unassembled WGS sequence"/>
</dbReference>
<evidence type="ECO:0000313" key="2">
    <source>
        <dbReference type="Proteomes" id="UP000033636"/>
    </source>
</evidence>
<sequence length="435" mass="46855">MSRKEAPRRIGFWDLLFLTVGGQSPFLSILIYGTATIMLVGAYGFVAVLLGTLLALVNGLVVYYLSGKFTKSGGYYTYAFYSLSKRFGFETGWAYLLYSSFYGAAYVLGAAWALSRVLPIGYWALSALIFAAMALVLLLGIKPTFSYALFASVLEIATMAYIAVYLWWRSGFILFSPFTAKVSPSQLMLAALLGSAIPTGYGSAVPLAGEVKDPKRTVKRVVMSVILLGGLLAAFDVYAITAYLTSAGLSATAGTVVDVIKGIGDVALIAIVIFASLNDGVVSSMAYATAFSRTLFAMAQHGYMPELLSRYEARRGPVFSILLSIGVMAAVVFGSLYSLHSAYLAFEVAGVLSMLGNVFVHIVANASLLRISLKRAWRRVGQIALSGAALAFSFYVFASSLASTQPLIVYAFLAWLLLGFILIEFITIAREEEEE</sequence>
<evidence type="ECO:0000313" key="1">
    <source>
        <dbReference type="EMBL" id="MFB6490140.1"/>
    </source>
</evidence>
<name>A0ACC6UZH4_9CREN</name>
<reference evidence="1" key="1">
    <citation type="submission" date="2024-07" db="EMBL/GenBank/DDBJ databases">
        <title>Metagenome and Metagenome-Assembled Genomes of Archaea from a hot spring from the geothermal field of Los Azufres, Mexico.</title>
        <authorList>
            <person name="Marin-Paredes R."/>
            <person name="Martinez-Romero E."/>
            <person name="Servin-Garciduenas L.E."/>
        </authorList>
    </citation>
    <scope>NUCLEOTIDE SEQUENCE</scope>
</reference>
<proteinExistence type="predicted"/>
<organism evidence="1 2">
    <name type="scientific">Thermoproteus sp. AZ2</name>
    <dbReference type="NCBI Taxonomy" id="1609232"/>
    <lineage>
        <taxon>Archaea</taxon>
        <taxon>Thermoproteota</taxon>
        <taxon>Thermoprotei</taxon>
        <taxon>Thermoproteales</taxon>
        <taxon>Thermoproteaceae</taxon>
        <taxon>Thermoproteus</taxon>
    </lineage>
</organism>
<dbReference type="EMBL" id="JZWT02000005">
    <property type="protein sequence ID" value="MFB6490140.1"/>
    <property type="molecule type" value="Genomic_DNA"/>
</dbReference>
<protein>
    <submittedName>
        <fullName evidence="1">APC family permease</fullName>
    </submittedName>
</protein>